<evidence type="ECO:0000313" key="2">
    <source>
        <dbReference type="Proteomes" id="UP000018209"/>
    </source>
</evidence>
<keyword evidence="2" id="KW-1185">Reference proteome</keyword>
<name>A0ABQ0J0M4_GLUTH</name>
<gene>
    <name evidence="1" type="ORF">NBRC3257_3014</name>
</gene>
<dbReference type="EMBL" id="BASM01000040">
    <property type="protein sequence ID" value="GAD28015.1"/>
    <property type="molecule type" value="Genomic_DNA"/>
</dbReference>
<evidence type="ECO:0000313" key="1">
    <source>
        <dbReference type="EMBL" id="GAD28015.1"/>
    </source>
</evidence>
<reference evidence="1 2" key="1">
    <citation type="submission" date="2013-08" db="EMBL/GenBank/DDBJ databases">
        <title>Gluconobacter thailandicus NBRC 3257 whole genome sequence.</title>
        <authorList>
            <person name="Matsutani M."/>
            <person name="Yakushi T."/>
            <person name="Matsushita K."/>
        </authorList>
    </citation>
    <scope>NUCLEOTIDE SEQUENCE [LARGE SCALE GENOMIC DNA]</scope>
    <source>
        <strain evidence="1 2">NBRC 3257</strain>
    </source>
</reference>
<proteinExistence type="predicted"/>
<protein>
    <submittedName>
        <fullName evidence="1">Uncharacterized protein</fullName>
    </submittedName>
</protein>
<sequence length="107" mass="11488">MDIGRNGHVREDGSLAGIGDGTVDADATFLADSHEAEGAAWCVINAGLAEFRDSGAPEGRCNRFSLDAFNGMAQEGEGYGLHFVSYRDRSGEEISFKGFSIVYITYI</sequence>
<dbReference type="Proteomes" id="UP000018209">
    <property type="component" value="Unassembled WGS sequence"/>
</dbReference>
<organism evidence="1 2">
    <name type="scientific">Gluconobacter thailandicus NBRC 3257</name>
    <dbReference type="NCBI Taxonomy" id="1381097"/>
    <lineage>
        <taxon>Bacteria</taxon>
        <taxon>Pseudomonadati</taxon>
        <taxon>Pseudomonadota</taxon>
        <taxon>Alphaproteobacteria</taxon>
        <taxon>Acetobacterales</taxon>
        <taxon>Acetobacteraceae</taxon>
        <taxon>Gluconobacter</taxon>
    </lineage>
</organism>
<comment type="caution">
    <text evidence="1">The sequence shown here is derived from an EMBL/GenBank/DDBJ whole genome shotgun (WGS) entry which is preliminary data.</text>
</comment>
<accession>A0ABQ0J0M4</accession>